<dbReference type="Proteomes" id="UP000184253">
    <property type="component" value="Unassembled WGS sequence"/>
</dbReference>
<comment type="similarity">
    <text evidence="1">Belongs to the vitamin uptake transporter (VUT/ECF) (TC 2.A.88) family. Q precursor transporter subfamily.</text>
</comment>
<comment type="subcellular location">
    <subcellularLocation>
        <location evidence="1">Cell membrane</location>
        <topology evidence="1">Multi-pass membrane protein</topology>
    </subcellularLocation>
</comment>
<dbReference type="Pfam" id="PF02592">
    <property type="entry name" value="Vut_1"/>
    <property type="match status" value="1"/>
</dbReference>
<dbReference type="GO" id="GO:0005886">
    <property type="term" value="C:plasma membrane"/>
    <property type="evidence" value="ECO:0007669"/>
    <property type="project" value="UniProtKB-SubCell"/>
</dbReference>
<gene>
    <name evidence="2" type="ORF">SAMN04487849_11125</name>
</gene>
<dbReference type="GO" id="GO:0022857">
    <property type="term" value="F:transmembrane transporter activity"/>
    <property type="evidence" value="ECO:0007669"/>
    <property type="project" value="UniProtKB-UniRule"/>
</dbReference>
<feature type="transmembrane region" description="Helical" evidence="1">
    <location>
        <begin position="69"/>
        <end position="89"/>
    </location>
</feature>
<accession>A0ABD7M9M6</accession>
<dbReference type="NCBIfam" id="TIGR00697">
    <property type="entry name" value="queuosine precursor transporter"/>
    <property type="match status" value="1"/>
</dbReference>
<dbReference type="PANTHER" id="PTHR34300:SF2">
    <property type="entry name" value="QUEUOSINE PRECURSOR TRANSPORTER-RELATED"/>
    <property type="match status" value="1"/>
</dbReference>
<organism evidence="2 3">
    <name type="scientific">Micrococcus luteus</name>
    <name type="common">Micrococcus lysodeikticus</name>
    <dbReference type="NCBI Taxonomy" id="1270"/>
    <lineage>
        <taxon>Bacteria</taxon>
        <taxon>Bacillati</taxon>
        <taxon>Actinomycetota</taxon>
        <taxon>Actinomycetes</taxon>
        <taxon>Micrococcales</taxon>
        <taxon>Micrococcaceae</taxon>
        <taxon>Micrococcus</taxon>
    </lineage>
</organism>
<keyword evidence="1" id="KW-0813">Transport</keyword>
<dbReference type="RefSeq" id="WP_073117163.1">
    <property type="nucleotide sequence ID" value="NZ_FRCE01000011.1"/>
</dbReference>
<keyword evidence="1" id="KW-0812">Transmembrane</keyword>
<dbReference type="EMBL" id="FRCE01000011">
    <property type="protein sequence ID" value="SHL78241.1"/>
    <property type="molecule type" value="Genomic_DNA"/>
</dbReference>
<reference evidence="2 3" key="1">
    <citation type="submission" date="2016-11" db="EMBL/GenBank/DDBJ databases">
        <authorList>
            <person name="Varghese N."/>
            <person name="Submissions S."/>
        </authorList>
    </citation>
    <scope>NUCLEOTIDE SEQUENCE [LARGE SCALE GENOMIC DNA]</scope>
    <source>
        <strain evidence="2 3">VTM4R57</strain>
    </source>
</reference>
<dbReference type="InterPro" id="IPR003744">
    <property type="entry name" value="YhhQ"/>
</dbReference>
<keyword evidence="1" id="KW-1003">Cell membrane</keyword>
<proteinExistence type="inferred from homology"/>
<name>A0ABD7M9M6_MICLU</name>
<evidence type="ECO:0000313" key="2">
    <source>
        <dbReference type="EMBL" id="SHL78241.1"/>
    </source>
</evidence>
<sequence>MNTTIDTPSPDRPAPGQGTPAYARVPASYYDIFVGVFIALLILSGVTAAKLFYGPTVPIVSDLFYDGGPLIFDGGAFLFPFAYIVGDILAEVYGWRRARRAIVLGFAMLVLAALTYTVVSWTTPVEGFEVWDQALAPMLRITVAGFVAFLVGSLLNASIVVRLKERMKERHVAFRLILSTVVGQFFDTLIFCTIAYAGTISLLELANYTVTGFAYKTLVEILIVPVTLLVIRALKRREPTYRAPGFEIHRDDDPALTPAASR</sequence>
<feature type="transmembrane region" description="Helical" evidence="1">
    <location>
        <begin position="101"/>
        <end position="121"/>
    </location>
</feature>
<feature type="transmembrane region" description="Helical" evidence="1">
    <location>
        <begin position="29"/>
        <end position="49"/>
    </location>
</feature>
<evidence type="ECO:0000256" key="1">
    <source>
        <dbReference type="HAMAP-Rule" id="MF_02088"/>
    </source>
</evidence>
<keyword evidence="1" id="KW-1133">Transmembrane helix</keyword>
<feature type="transmembrane region" description="Helical" evidence="1">
    <location>
        <begin position="217"/>
        <end position="234"/>
    </location>
</feature>
<dbReference type="AlphaFoldDB" id="A0ABD7M9M6"/>
<protein>
    <recommendedName>
        <fullName evidence="1">Probable queuosine precursor transporter</fullName>
        <shortName evidence="1">Q precursor transporter</shortName>
    </recommendedName>
</protein>
<evidence type="ECO:0000313" key="3">
    <source>
        <dbReference type="Proteomes" id="UP000184253"/>
    </source>
</evidence>
<feature type="transmembrane region" description="Helical" evidence="1">
    <location>
        <begin position="173"/>
        <end position="197"/>
    </location>
</feature>
<dbReference type="PANTHER" id="PTHR34300">
    <property type="entry name" value="QUEUOSINE PRECURSOR TRANSPORTER-RELATED"/>
    <property type="match status" value="1"/>
</dbReference>
<dbReference type="HAMAP" id="MF_02088">
    <property type="entry name" value="Q_prec_transport"/>
    <property type="match status" value="1"/>
</dbReference>
<comment type="function">
    <text evidence="1">Involved in the import of queuosine (Q) precursors, required for Q precursor salvage.</text>
</comment>
<feature type="transmembrane region" description="Helical" evidence="1">
    <location>
        <begin position="141"/>
        <end position="161"/>
    </location>
</feature>
<keyword evidence="1" id="KW-0472">Membrane</keyword>
<comment type="caution">
    <text evidence="2">The sequence shown here is derived from an EMBL/GenBank/DDBJ whole genome shotgun (WGS) entry which is preliminary data.</text>
</comment>